<dbReference type="SUPFAM" id="SSF52540">
    <property type="entry name" value="P-loop containing nucleoside triphosphate hydrolases"/>
    <property type="match status" value="1"/>
</dbReference>
<evidence type="ECO:0000256" key="13">
    <source>
        <dbReference type="ARBA" id="ARBA00023125"/>
    </source>
</evidence>
<organism evidence="20">
    <name type="scientific">uncultured virus</name>
    <dbReference type="NCBI Taxonomy" id="340016"/>
    <lineage>
        <taxon>Viruses</taxon>
        <taxon>environmental samples</taxon>
    </lineage>
</organism>
<dbReference type="EMBL" id="KY487794">
    <property type="protein sequence ID" value="AUM61662.1"/>
    <property type="molecule type" value="Genomic_DNA"/>
</dbReference>
<dbReference type="Gene3D" id="3.40.50.300">
    <property type="entry name" value="P-loop containing nucleotide triphosphate hydrolases"/>
    <property type="match status" value="1"/>
</dbReference>
<evidence type="ECO:0000256" key="12">
    <source>
        <dbReference type="ARBA" id="ARBA00023124"/>
    </source>
</evidence>
<comment type="cofactor">
    <cofactor evidence="1">
        <name>Mn(2+)</name>
        <dbReference type="ChEBI" id="CHEBI:29035"/>
    </cofactor>
</comment>
<dbReference type="GO" id="GO:0006260">
    <property type="term" value="P:DNA replication"/>
    <property type="evidence" value="ECO:0007669"/>
    <property type="project" value="UniProtKB-KW"/>
</dbReference>
<evidence type="ECO:0000256" key="5">
    <source>
        <dbReference type="ARBA" id="ARBA00022695"/>
    </source>
</evidence>
<dbReference type="Pfam" id="PF00910">
    <property type="entry name" value="RNA_helicase"/>
    <property type="match status" value="1"/>
</dbReference>
<evidence type="ECO:0000256" key="17">
    <source>
        <dbReference type="ARBA" id="ARBA00049360"/>
    </source>
</evidence>
<dbReference type="InterPro" id="IPR027417">
    <property type="entry name" value="P-loop_NTPase"/>
</dbReference>
<evidence type="ECO:0000256" key="2">
    <source>
        <dbReference type="ARBA" id="ARBA00004147"/>
    </source>
</evidence>
<evidence type="ECO:0000256" key="16">
    <source>
        <dbReference type="ARBA" id="ARBA00032243"/>
    </source>
</evidence>
<proteinExistence type="inferred from homology"/>
<dbReference type="GO" id="GO:0042025">
    <property type="term" value="C:host cell nucleus"/>
    <property type="evidence" value="ECO:0007669"/>
    <property type="project" value="UniProtKB-SubCell"/>
</dbReference>
<evidence type="ECO:0000256" key="7">
    <source>
        <dbReference type="ARBA" id="ARBA00022722"/>
    </source>
</evidence>
<evidence type="ECO:0000256" key="3">
    <source>
        <dbReference type="ARBA" id="ARBA00008545"/>
    </source>
</evidence>
<reference evidence="20" key="1">
    <citation type="submission" date="2017-01" db="EMBL/GenBank/DDBJ databases">
        <title>High-throughput sequencing uncovers low homogeneity in the biogeography of single-stranded DNA viruses.</title>
        <authorList>
            <person name="Pearson V.M."/>
            <person name="Rokyta D.R."/>
        </authorList>
    </citation>
    <scope>NUCLEOTIDE SEQUENCE</scope>
</reference>
<accession>A0A2K9LS30</accession>
<dbReference type="GO" id="GO:0016779">
    <property type="term" value="F:nucleotidyltransferase activity"/>
    <property type="evidence" value="ECO:0007669"/>
    <property type="project" value="UniProtKB-KW"/>
</dbReference>
<evidence type="ECO:0000259" key="19">
    <source>
        <dbReference type="PROSITE" id="PS52020"/>
    </source>
</evidence>
<dbReference type="InterPro" id="IPR000605">
    <property type="entry name" value="Helicase_SF3_ssDNA/RNA_vir"/>
</dbReference>
<dbReference type="InterPro" id="IPR049912">
    <property type="entry name" value="CRESS_DNA_REP"/>
</dbReference>
<keyword evidence="7" id="KW-0540">Nuclease</keyword>
<dbReference type="GO" id="GO:0003677">
    <property type="term" value="F:DNA binding"/>
    <property type="evidence" value="ECO:0007669"/>
    <property type="project" value="UniProtKB-KW"/>
</dbReference>
<evidence type="ECO:0000256" key="18">
    <source>
        <dbReference type="SAM" id="MobiDB-lite"/>
    </source>
</evidence>
<comment type="similarity">
    <text evidence="3">Belongs to the nanoviruses/circoviruses replication-associated protein family.</text>
</comment>
<evidence type="ECO:0000256" key="6">
    <source>
        <dbReference type="ARBA" id="ARBA00022705"/>
    </source>
</evidence>
<sequence length="372" mass="41985">MSDNGLTGSAIRRNAQQRLRRFVFTVNNYTQEEYQALKDFAKTTTWFIMGREVGEQGTPHIQGACVLAKQVAFSTIKATPGLTRAHIETMRGQPLASKEYCSKEDLSPFEHGTLPQPGKRTDIHDAADAIREGSSLRELADTNPVAIVKFSKGLMTLRSLLAKPRDPSNPPTIYWIHGPTGTGKSKFTYEYSMAYGKNEDDTWPASADLKWFDGYDGQQVVLFDDFRPKEVSFSFFLRILDRYPIKVPIKGGFVNWNPKLILITTPYDIDKTFEFRAQHRAEDINQLKRRITRVFNISDPADKLCLERLLSTARGIAPTSRDVIIDDDRSDKQQSSSCSTTEPLECECSQPSESNPRSLLSTSRSFYDLGES</sequence>
<evidence type="ECO:0000256" key="1">
    <source>
        <dbReference type="ARBA" id="ARBA00001936"/>
    </source>
</evidence>
<keyword evidence="5" id="KW-0548">Nucleotidyltransferase</keyword>
<evidence type="ECO:0000256" key="14">
    <source>
        <dbReference type="ARBA" id="ARBA00023268"/>
    </source>
</evidence>
<evidence type="ECO:0000256" key="9">
    <source>
        <dbReference type="ARBA" id="ARBA00022741"/>
    </source>
</evidence>
<keyword evidence="4" id="KW-0808">Transferase</keyword>
<feature type="compositionally biased region" description="Polar residues" evidence="18">
    <location>
        <begin position="349"/>
        <end position="365"/>
    </location>
</feature>
<comment type="subcellular location">
    <subcellularLocation>
        <location evidence="2">Host nucleus</location>
    </subcellularLocation>
</comment>
<evidence type="ECO:0000256" key="10">
    <source>
        <dbReference type="ARBA" id="ARBA00022759"/>
    </source>
</evidence>
<evidence type="ECO:0000256" key="15">
    <source>
        <dbReference type="ARBA" id="ARBA00030754"/>
    </source>
</evidence>
<dbReference type="GO" id="GO:0004519">
    <property type="term" value="F:endonuclease activity"/>
    <property type="evidence" value="ECO:0007669"/>
    <property type="project" value="UniProtKB-KW"/>
</dbReference>
<gene>
    <name evidence="20" type="primary">Rep</name>
</gene>
<dbReference type="GO" id="GO:0003723">
    <property type="term" value="F:RNA binding"/>
    <property type="evidence" value="ECO:0007669"/>
    <property type="project" value="InterPro"/>
</dbReference>
<protein>
    <recommendedName>
        <fullName evidence="15">ATP-dependent helicase Rep</fullName>
    </recommendedName>
    <alternativeName>
        <fullName evidence="16">RepP</fullName>
    </alternativeName>
</protein>
<keyword evidence="6" id="KW-0235">DNA replication</keyword>
<dbReference type="GO" id="GO:0000166">
    <property type="term" value="F:nucleotide binding"/>
    <property type="evidence" value="ECO:0007669"/>
    <property type="project" value="UniProtKB-KW"/>
</dbReference>
<dbReference type="GO" id="GO:0003724">
    <property type="term" value="F:RNA helicase activity"/>
    <property type="evidence" value="ECO:0007669"/>
    <property type="project" value="InterPro"/>
</dbReference>
<evidence type="ECO:0000256" key="11">
    <source>
        <dbReference type="ARBA" id="ARBA00022801"/>
    </source>
</evidence>
<dbReference type="Gene3D" id="3.40.1310.20">
    <property type="match status" value="1"/>
</dbReference>
<keyword evidence="9" id="KW-0547">Nucleotide-binding</keyword>
<keyword evidence="13" id="KW-0238">DNA-binding</keyword>
<evidence type="ECO:0000256" key="8">
    <source>
        <dbReference type="ARBA" id="ARBA00022723"/>
    </source>
</evidence>
<keyword evidence="14" id="KW-0511">Multifunctional enzyme</keyword>
<dbReference type="Pfam" id="PF02407">
    <property type="entry name" value="Viral_Rep"/>
    <property type="match status" value="1"/>
</dbReference>
<dbReference type="GO" id="GO:0016787">
    <property type="term" value="F:hydrolase activity"/>
    <property type="evidence" value="ECO:0007669"/>
    <property type="project" value="UniProtKB-KW"/>
</dbReference>
<keyword evidence="11" id="KW-0378">Hydrolase</keyword>
<keyword evidence="10" id="KW-0255">Endonuclease</keyword>
<dbReference type="GO" id="GO:0046872">
    <property type="term" value="F:metal ion binding"/>
    <property type="evidence" value="ECO:0007669"/>
    <property type="project" value="UniProtKB-KW"/>
</dbReference>
<evidence type="ECO:0000256" key="4">
    <source>
        <dbReference type="ARBA" id="ARBA00022679"/>
    </source>
</evidence>
<keyword evidence="8" id="KW-0479">Metal-binding</keyword>
<comment type="catalytic activity">
    <reaction evidence="17">
        <text>ATP + H2O = ADP + phosphate + H(+)</text>
        <dbReference type="Rhea" id="RHEA:13065"/>
        <dbReference type="ChEBI" id="CHEBI:15377"/>
        <dbReference type="ChEBI" id="CHEBI:15378"/>
        <dbReference type="ChEBI" id="CHEBI:30616"/>
        <dbReference type="ChEBI" id="CHEBI:43474"/>
        <dbReference type="ChEBI" id="CHEBI:456216"/>
    </reaction>
</comment>
<keyword evidence="12" id="KW-0190">Covalent protein-DNA linkage</keyword>
<dbReference type="PROSITE" id="PS52020">
    <property type="entry name" value="CRESS_DNA_REP"/>
    <property type="match status" value="1"/>
</dbReference>
<evidence type="ECO:0000313" key="20">
    <source>
        <dbReference type="EMBL" id="AUM61662.1"/>
    </source>
</evidence>
<name>A0A2K9LS30_9VIRU</name>
<feature type="region of interest" description="Disordered" evidence="18">
    <location>
        <begin position="327"/>
        <end position="372"/>
    </location>
</feature>
<feature type="domain" description="CRESS-DNA virus Rep endonuclease" evidence="19">
    <location>
        <begin position="16"/>
        <end position="114"/>
    </location>
</feature>